<protein>
    <submittedName>
        <fullName evidence="1">Uncharacterized protein</fullName>
    </submittedName>
</protein>
<proteinExistence type="predicted"/>
<evidence type="ECO:0000313" key="1">
    <source>
        <dbReference type="EMBL" id="KAF3522162.1"/>
    </source>
</evidence>
<dbReference type="AlphaFoldDB" id="A0A8S9PUN8"/>
<evidence type="ECO:0000313" key="2">
    <source>
        <dbReference type="Proteomes" id="UP000712600"/>
    </source>
</evidence>
<accession>A0A8S9PUN8</accession>
<sequence>MEKKSQFYLRYALRVAMYVLWREGNKVKHSDKMLPMTVLKKMIDKGIRNKLSLLRSKGVKGMEGILQFWFGTRL</sequence>
<dbReference type="Proteomes" id="UP000712600">
    <property type="component" value="Unassembled WGS sequence"/>
</dbReference>
<gene>
    <name evidence="1" type="ORF">F2Q69_00045925</name>
</gene>
<organism evidence="1 2">
    <name type="scientific">Brassica cretica</name>
    <name type="common">Mustard</name>
    <dbReference type="NCBI Taxonomy" id="69181"/>
    <lineage>
        <taxon>Eukaryota</taxon>
        <taxon>Viridiplantae</taxon>
        <taxon>Streptophyta</taxon>
        <taxon>Embryophyta</taxon>
        <taxon>Tracheophyta</taxon>
        <taxon>Spermatophyta</taxon>
        <taxon>Magnoliopsida</taxon>
        <taxon>eudicotyledons</taxon>
        <taxon>Gunneridae</taxon>
        <taxon>Pentapetalae</taxon>
        <taxon>rosids</taxon>
        <taxon>malvids</taxon>
        <taxon>Brassicales</taxon>
        <taxon>Brassicaceae</taxon>
        <taxon>Brassiceae</taxon>
        <taxon>Brassica</taxon>
    </lineage>
</organism>
<comment type="caution">
    <text evidence="1">The sequence shown here is derived from an EMBL/GenBank/DDBJ whole genome shotgun (WGS) entry which is preliminary data.</text>
</comment>
<name>A0A8S9PUN8_BRACR</name>
<reference evidence="1" key="1">
    <citation type="submission" date="2019-12" db="EMBL/GenBank/DDBJ databases">
        <title>Genome sequencing and annotation of Brassica cretica.</title>
        <authorList>
            <person name="Studholme D.J."/>
            <person name="Sarris P."/>
        </authorList>
    </citation>
    <scope>NUCLEOTIDE SEQUENCE</scope>
    <source>
        <strain evidence="1">PFS-109/04</strain>
        <tissue evidence="1">Leaf</tissue>
    </source>
</reference>
<dbReference type="EMBL" id="QGKX02001347">
    <property type="protein sequence ID" value="KAF3522162.1"/>
    <property type="molecule type" value="Genomic_DNA"/>
</dbReference>